<organism evidence="1 2">
    <name type="scientific">Gracilibacillus halotolerans</name>
    <dbReference type="NCBI Taxonomy" id="74386"/>
    <lineage>
        <taxon>Bacteria</taxon>
        <taxon>Bacillati</taxon>
        <taxon>Bacillota</taxon>
        <taxon>Bacilli</taxon>
        <taxon>Bacillales</taxon>
        <taxon>Bacillaceae</taxon>
        <taxon>Gracilibacillus</taxon>
    </lineage>
</organism>
<dbReference type="Pfam" id="PF06569">
    <property type="entry name" value="DUF1128"/>
    <property type="match status" value="1"/>
</dbReference>
<dbReference type="InterPro" id="IPR009507">
    <property type="entry name" value="UPF0435"/>
</dbReference>
<sequence length="74" mass="8627">MNLDVKSEENLTIVLKEMGKKLQVANADSLMNPDDYKLESYDELKSLYDLLVTKEKLTVSETHAFIDELRKHRK</sequence>
<dbReference type="Proteomes" id="UP000572212">
    <property type="component" value="Unassembled WGS sequence"/>
</dbReference>
<dbReference type="AlphaFoldDB" id="A0A841RG18"/>
<gene>
    <name evidence="1" type="ORF">GGQ92_000176</name>
</gene>
<comment type="caution">
    <text evidence="1">The sequence shown here is derived from an EMBL/GenBank/DDBJ whole genome shotgun (WGS) entry which is preliminary data.</text>
</comment>
<keyword evidence="2" id="KW-1185">Reference proteome</keyword>
<name>A0A841RG18_9BACI</name>
<protein>
    <submittedName>
        <fullName evidence="1">Uncharacterized protein YfkK (UPF0435 family)</fullName>
    </submittedName>
</protein>
<evidence type="ECO:0000313" key="2">
    <source>
        <dbReference type="Proteomes" id="UP000572212"/>
    </source>
</evidence>
<evidence type="ECO:0000313" key="1">
    <source>
        <dbReference type="EMBL" id="MBB6511409.1"/>
    </source>
</evidence>
<accession>A0A841RG18</accession>
<dbReference type="RefSeq" id="WP_184243598.1">
    <property type="nucleotide sequence ID" value="NZ_JACHON010000001.1"/>
</dbReference>
<reference evidence="1 2" key="1">
    <citation type="submission" date="2020-08" db="EMBL/GenBank/DDBJ databases">
        <title>Genomic Encyclopedia of Type Strains, Phase IV (KMG-IV): sequencing the most valuable type-strain genomes for metagenomic binning, comparative biology and taxonomic classification.</title>
        <authorList>
            <person name="Goeker M."/>
        </authorList>
    </citation>
    <scope>NUCLEOTIDE SEQUENCE [LARGE SCALE GENOMIC DNA]</scope>
    <source>
        <strain evidence="1 2">DSM 11805</strain>
    </source>
</reference>
<dbReference type="EMBL" id="JACHON010000001">
    <property type="protein sequence ID" value="MBB6511409.1"/>
    <property type="molecule type" value="Genomic_DNA"/>
</dbReference>
<proteinExistence type="predicted"/>